<dbReference type="RefSeq" id="WP_004806480.1">
    <property type="nucleotide sequence ID" value="NZ_CP116394.1"/>
</dbReference>
<dbReference type="Pfam" id="PF00588">
    <property type="entry name" value="SpoU_methylase"/>
    <property type="match status" value="1"/>
</dbReference>
<dbReference type="InterPro" id="IPR001537">
    <property type="entry name" value="SpoU_MeTrfase"/>
</dbReference>
<dbReference type="AlphaFoldDB" id="A0AB38XQA2"/>
<dbReference type="GO" id="GO:0006396">
    <property type="term" value="P:RNA processing"/>
    <property type="evidence" value="ECO:0007669"/>
    <property type="project" value="InterPro"/>
</dbReference>
<keyword evidence="1 5" id="KW-0489">Methyltransferase</keyword>
<dbReference type="EMBL" id="CP116394">
    <property type="protein sequence ID" value="WCE46463.1"/>
    <property type="molecule type" value="Genomic_DNA"/>
</dbReference>
<reference evidence="5" key="1">
    <citation type="submission" date="2023-01" db="EMBL/GenBank/DDBJ databases">
        <title>Comparative Genomic Analysis of the Clinically-Derived Winkia Strain NY0527 Provides Evidence into the Taxonomic Reassignment of Winkia neuii and Characterizes Their Virulence Traits.</title>
        <authorList>
            <person name="Cai X."/>
            <person name="Peng Y."/>
            <person name="Li M."/>
            <person name="Qiu Y."/>
            <person name="Wang Y."/>
            <person name="Xu L."/>
            <person name="Hou Q."/>
        </authorList>
    </citation>
    <scope>NUCLEOTIDE SEQUENCE</scope>
    <source>
        <strain evidence="5">NY0527</strain>
    </source>
</reference>
<sequence length="213" mass="23714">MAEERIDSREVGVGPYPGGKKAWPDDPRLDPTLLEYGDRRNVSDKYRYWKLDAIVADLDQSRSSLEVAIENLDHDFNIGSIVRSANAFNAQAVHIVGKKRWNRRGAMVTDRYLHVDNLATPEEFVSRMQERGKLIIGIDNVPGSTPIEEVELPRECVLVFGSESEGLSEPMRASCSAIHHITQYGSTRSINVGAAAAVAMWAWARVHLSRPTG</sequence>
<feature type="domain" description="tRNA/rRNA methyltransferase SpoU type" evidence="4">
    <location>
        <begin position="65"/>
        <end position="201"/>
    </location>
</feature>
<dbReference type="PANTHER" id="PTHR46429">
    <property type="entry name" value="23S RRNA (GUANOSINE-2'-O-)-METHYLTRANSFERASE RLMB"/>
    <property type="match status" value="1"/>
</dbReference>
<name>A0AB38XQA2_9ACTO</name>
<evidence type="ECO:0000259" key="4">
    <source>
        <dbReference type="Pfam" id="PF00588"/>
    </source>
</evidence>
<dbReference type="InterPro" id="IPR004441">
    <property type="entry name" value="rRNA_MeTrfase_TrmH"/>
</dbReference>
<dbReference type="Proteomes" id="UP001211044">
    <property type="component" value="Chromosome"/>
</dbReference>
<protein>
    <submittedName>
        <fullName evidence="5">TrmH family RNA methyltransferase</fullName>
    </submittedName>
</protein>
<dbReference type="Gene3D" id="3.40.1280.10">
    <property type="match status" value="1"/>
</dbReference>
<dbReference type="PANTHER" id="PTHR46429:SF1">
    <property type="entry name" value="23S RRNA (GUANOSINE-2'-O-)-METHYLTRANSFERASE RLMB"/>
    <property type="match status" value="1"/>
</dbReference>
<keyword evidence="2" id="KW-0808">Transferase</keyword>
<evidence type="ECO:0000313" key="6">
    <source>
        <dbReference type="Proteomes" id="UP001211044"/>
    </source>
</evidence>
<evidence type="ECO:0000256" key="1">
    <source>
        <dbReference type="ARBA" id="ARBA00022603"/>
    </source>
</evidence>
<dbReference type="SUPFAM" id="SSF75217">
    <property type="entry name" value="alpha/beta knot"/>
    <property type="match status" value="1"/>
</dbReference>
<dbReference type="InterPro" id="IPR029028">
    <property type="entry name" value="Alpha/beta_knot_MTases"/>
</dbReference>
<dbReference type="GO" id="GO:0003723">
    <property type="term" value="F:RNA binding"/>
    <property type="evidence" value="ECO:0007669"/>
    <property type="project" value="InterPro"/>
</dbReference>
<proteinExistence type="predicted"/>
<dbReference type="KEGG" id="wne:PIG85_02110"/>
<evidence type="ECO:0000256" key="3">
    <source>
        <dbReference type="SAM" id="MobiDB-lite"/>
    </source>
</evidence>
<dbReference type="GO" id="GO:0005829">
    <property type="term" value="C:cytosol"/>
    <property type="evidence" value="ECO:0007669"/>
    <property type="project" value="TreeGrafter"/>
</dbReference>
<dbReference type="GO" id="GO:0032259">
    <property type="term" value="P:methylation"/>
    <property type="evidence" value="ECO:0007669"/>
    <property type="project" value="UniProtKB-KW"/>
</dbReference>
<gene>
    <name evidence="5" type="ORF">PIG85_02110</name>
</gene>
<dbReference type="InterPro" id="IPR029026">
    <property type="entry name" value="tRNA_m1G_MTases_N"/>
</dbReference>
<evidence type="ECO:0000313" key="5">
    <source>
        <dbReference type="EMBL" id="WCE46463.1"/>
    </source>
</evidence>
<accession>A0AB38XQA2</accession>
<organism evidence="5 6">
    <name type="scientific">Winkia neuii subsp. anitrata</name>
    <dbReference type="NCBI Taxonomy" id="29318"/>
    <lineage>
        <taxon>Bacteria</taxon>
        <taxon>Bacillati</taxon>
        <taxon>Actinomycetota</taxon>
        <taxon>Actinomycetes</taxon>
        <taxon>Actinomycetales</taxon>
        <taxon>Actinomycetaceae</taxon>
        <taxon>Winkia</taxon>
    </lineage>
</organism>
<feature type="region of interest" description="Disordered" evidence="3">
    <location>
        <begin position="1"/>
        <end position="25"/>
    </location>
</feature>
<feature type="compositionally biased region" description="Basic and acidic residues" evidence="3">
    <location>
        <begin position="1"/>
        <end position="10"/>
    </location>
</feature>
<evidence type="ECO:0000256" key="2">
    <source>
        <dbReference type="ARBA" id="ARBA00022679"/>
    </source>
</evidence>
<dbReference type="GO" id="GO:0008173">
    <property type="term" value="F:RNA methyltransferase activity"/>
    <property type="evidence" value="ECO:0007669"/>
    <property type="project" value="InterPro"/>
</dbReference>